<comment type="caution">
    <text evidence="3">The sequence shown here is derived from an EMBL/GenBank/DDBJ whole genome shotgun (WGS) entry which is preliminary data.</text>
</comment>
<dbReference type="PROSITE" id="PS50995">
    <property type="entry name" value="HTH_MARR_2"/>
    <property type="match status" value="1"/>
</dbReference>
<gene>
    <name evidence="3" type="ORF">RM764_29990</name>
</gene>
<evidence type="ECO:0000256" key="1">
    <source>
        <dbReference type="SAM" id="MobiDB-lite"/>
    </source>
</evidence>
<name>A0ABU2U1T6_9ACTN</name>
<accession>A0ABU2U1T6</accession>
<evidence type="ECO:0000313" key="3">
    <source>
        <dbReference type="EMBL" id="MDT0467186.1"/>
    </source>
</evidence>
<proteinExistence type="predicted"/>
<evidence type="ECO:0000313" key="4">
    <source>
        <dbReference type="Proteomes" id="UP001183809"/>
    </source>
</evidence>
<dbReference type="SMART" id="SM00347">
    <property type="entry name" value="HTH_MARR"/>
    <property type="match status" value="1"/>
</dbReference>
<dbReference type="Pfam" id="PF01047">
    <property type="entry name" value="MarR"/>
    <property type="match status" value="1"/>
</dbReference>
<feature type="domain" description="HTH marR-type" evidence="2">
    <location>
        <begin position="7"/>
        <end position="140"/>
    </location>
</feature>
<dbReference type="PRINTS" id="PR00598">
    <property type="entry name" value="HTHMARR"/>
</dbReference>
<sequence length="161" mass="18013">MAGHPERPIVEAPLYLLRRALQAYTSIWQTEVRDLTPPQYTVLRSLQEEPDLDQSTLGRRAGIDVATLTPLLDRLESRGFVEREVDPKNRRRKLLRLSKPGARLLDDIHPAVRQAEEHALAGLSPEERDTLTDMLQRVARQGAGGAAPSSSTKPETGTRFD</sequence>
<organism evidence="3 4">
    <name type="scientific">Streptomyces gibsoniae</name>
    <dbReference type="NCBI Taxonomy" id="3075529"/>
    <lineage>
        <taxon>Bacteria</taxon>
        <taxon>Bacillati</taxon>
        <taxon>Actinomycetota</taxon>
        <taxon>Actinomycetes</taxon>
        <taxon>Kitasatosporales</taxon>
        <taxon>Streptomycetaceae</taxon>
        <taxon>Streptomyces</taxon>
    </lineage>
</organism>
<dbReference type="InterPro" id="IPR039422">
    <property type="entry name" value="MarR/SlyA-like"/>
</dbReference>
<dbReference type="Gene3D" id="1.10.10.10">
    <property type="entry name" value="Winged helix-like DNA-binding domain superfamily/Winged helix DNA-binding domain"/>
    <property type="match status" value="1"/>
</dbReference>
<dbReference type="PANTHER" id="PTHR33164:SF95">
    <property type="entry name" value="TRANSCRIPTIONAL REGULATOR"/>
    <property type="match status" value="1"/>
</dbReference>
<keyword evidence="4" id="KW-1185">Reference proteome</keyword>
<dbReference type="InterPro" id="IPR036388">
    <property type="entry name" value="WH-like_DNA-bd_sf"/>
</dbReference>
<evidence type="ECO:0000259" key="2">
    <source>
        <dbReference type="PROSITE" id="PS50995"/>
    </source>
</evidence>
<dbReference type="InterPro" id="IPR036390">
    <property type="entry name" value="WH_DNA-bd_sf"/>
</dbReference>
<reference evidence="4" key="1">
    <citation type="submission" date="2023-07" db="EMBL/GenBank/DDBJ databases">
        <title>30 novel species of actinomycetes from the DSMZ collection.</title>
        <authorList>
            <person name="Nouioui I."/>
        </authorList>
    </citation>
    <scope>NUCLEOTIDE SEQUENCE [LARGE SCALE GENOMIC DNA]</scope>
    <source>
        <strain evidence="4">DSM 41699</strain>
    </source>
</reference>
<dbReference type="PANTHER" id="PTHR33164">
    <property type="entry name" value="TRANSCRIPTIONAL REGULATOR, MARR FAMILY"/>
    <property type="match status" value="1"/>
</dbReference>
<dbReference type="Proteomes" id="UP001183809">
    <property type="component" value="Unassembled WGS sequence"/>
</dbReference>
<dbReference type="InterPro" id="IPR000835">
    <property type="entry name" value="HTH_MarR-typ"/>
</dbReference>
<feature type="region of interest" description="Disordered" evidence="1">
    <location>
        <begin position="139"/>
        <end position="161"/>
    </location>
</feature>
<dbReference type="RefSeq" id="WP_311698648.1">
    <property type="nucleotide sequence ID" value="NZ_JAVREY010000049.1"/>
</dbReference>
<dbReference type="SUPFAM" id="SSF46785">
    <property type="entry name" value="Winged helix' DNA-binding domain"/>
    <property type="match status" value="1"/>
</dbReference>
<dbReference type="EMBL" id="JAVREY010000049">
    <property type="protein sequence ID" value="MDT0467186.1"/>
    <property type="molecule type" value="Genomic_DNA"/>
</dbReference>
<protein>
    <submittedName>
        <fullName evidence="3">MarR family transcriptional regulator</fullName>
    </submittedName>
</protein>